<dbReference type="PANTHER" id="PTHR22793:SF12">
    <property type="entry name" value="MYOCARDIN-RELATED TRANSCRIPTION FACTOR, ISOFORM H"/>
    <property type="match status" value="1"/>
</dbReference>
<comment type="caution">
    <text evidence="6">The sequence shown here is derived from an EMBL/GenBank/DDBJ whole genome shotgun (WGS) entry which is preliminary data.</text>
</comment>
<organism evidence="6 7">
    <name type="scientific">Hydnum rufescens UP504</name>
    <dbReference type="NCBI Taxonomy" id="1448309"/>
    <lineage>
        <taxon>Eukaryota</taxon>
        <taxon>Fungi</taxon>
        <taxon>Dikarya</taxon>
        <taxon>Basidiomycota</taxon>
        <taxon>Agaricomycotina</taxon>
        <taxon>Agaricomycetes</taxon>
        <taxon>Cantharellales</taxon>
        <taxon>Hydnaceae</taxon>
        <taxon>Hydnum</taxon>
    </lineage>
</organism>
<feature type="compositionally biased region" description="Basic and acidic residues" evidence="5">
    <location>
        <begin position="55"/>
        <end position="70"/>
    </location>
</feature>
<feature type="region of interest" description="Disordered" evidence="5">
    <location>
        <begin position="25"/>
        <end position="71"/>
    </location>
</feature>
<evidence type="ECO:0000256" key="1">
    <source>
        <dbReference type="ARBA" id="ARBA00004123"/>
    </source>
</evidence>
<keyword evidence="3" id="KW-0539">Nucleus</keyword>
<dbReference type="AlphaFoldDB" id="A0A9P6BAG9"/>
<dbReference type="InterPro" id="IPR043451">
    <property type="entry name" value="Myocardin-like"/>
</dbReference>
<dbReference type="InterPro" id="IPR004018">
    <property type="entry name" value="RPEL_repeat"/>
</dbReference>
<feature type="compositionally biased region" description="Basic and acidic residues" evidence="5">
    <location>
        <begin position="150"/>
        <end position="164"/>
    </location>
</feature>
<evidence type="ECO:0000256" key="5">
    <source>
        <dbReference type="SAM" id="MobiDB-lite"/>
    </source>
</evidence>
<feature type="region of interest" description="Disordered" evidence="5">
    <location>
        <begin position="133"/>
        <end position="164"/>
    </location>
</feature>
<keyword evidence="7" id="KW-1185">Reference proteome</keyword>
<dbReference type="GO" id="GO:0005634">
    <property type="term" value="C:nucleus"/>
    <property type="evidence" value="ECO:0007669"/>
    <property type="project" value="UniProtKB-SubCell"/>
</dbReference>
<dbReference type="GO" id="GO:0045944">
    <property type="term" value="P:positive regulation of transcription by RNA polymerase II"/>
    <property type="evidence" value="ECO:0007669"/>
    <property type="project" value="TreeGrafter"/>
</dbReference>
<accession>A0A9P6BAG9</accession>
<evidence type="ECO:0000256" key="4">
    <source>
        <dbReference type="PROSITE-ProRule" id="PRU00401"/>
    </source>
</evidence>
<keyword evidence="2" id="KW-0677">Repeat</keyword>
<dbReference type="EMBL" id="MU128919">
    <property type="protein sequence ID" value="KAF9519241.1"/>
    <property type="molecule type" value="Genomic_DNA"/>
</dbReference>
<feature type="region of interest" description="Disordered" evidence="5">
    <location>
        <begin position="202"/>
        <end position="227"/>
    </location>
</feature>
<dbReference type="Gene3D" id="6.10.150.10">
    <property type="match status" value="1"/>
</dbReference>
<feature type="repeat" description="RPEL" evidence="4">
    <location>
        <begin position="198"/>
        <end position="223"/>
    </location>
</feature>
<dbReference type="Pfam" id="PF02755">
    <property type="entry name" value="RPEL"/>
    <property type="match status" value="1"/>
</dbReference>
<sequence>MSLKQYRVDSEGITCKRGFVVRTTDLGAGPGLAETTAGDEFKPDESPIDSGTSKARLEKSLSHRPEKKDLSSISEDNFLDGTRLSFTKLQFEGANVAPALQAIQDELRRAQIGDAVDKSLQARVQTIAELQAAGTVTPPAKPDESPIDPESSRVRLEKSLLDRPDQKDLIQKNILKDSNVAPALQAAQEELKRAQLEDKLEHALLQRPNPAELVSEGILQESEAPPA</sequence>
<evidence type="ECO:0000313" key="7">
    <source>
        <dbReference type="Proteomes" id="UP000886523"/>
    </source>
</evidence>
<dbReference type="PROSITE" id="PS51073">
    <property type="entry name" value="RPEL"/>
    <property type="match status" value="1"/>
</dbReference>
<reference evidence="6" key="1">
    <citation type="journal article" date="2020" name="Nat. Commun.">
        <title>Large-scale genome sequencing of mycorrhizal fungi provides insights into the early evolution of symbiotic traits.</title>
        <authorList>
            <person name="Miyauchi S."/>
            <person name="Kiss E."/>
            <person name="Kuo A."/>
            <person name="Drula E."/>
            <person name="Kohler A."/>
            <person name="Sanchez-Garcia M."/>
            <person name="Morin E."/>
            <person name="Andreopoulos B."/>
            <person name="Barry K.W."/>
            <person name="Bonito G."/>
            <person name="Buee M."/>
            <person name="Carver A."/>
            <person name="Chen C."/>
            <person name="Cichocki N."/>
            <person name="Clum A."/>
            <person name="Culley D."/>
            <person name="Crous P.W."/>
            <person name="Fauchery L."/>
            <person name="Girlanda M."/>
            <person name="Hayes R.D."/>
            <person name="Keri Z."/>
            <person name="LaButti K."/>
            <person name="Lipzen A."/>
            <person name="Lombard V."/>
            <person name="Magnuson J."/>
            <person name="Maillard F."/>
            <person name="Murat C."/>
            <person name="Nolan M."/>
            <person name="Ohm R.A."/>
            <person name="Pangilinan J."/>
            <person name="Pereira M.F."/>
            <person name="Perotto S."/>
            <person name="Peter M."/>
            <person name="Pfister S."/>
            <person name="Riley R."/>
            <person name="Sitrit Y."/>
            <person name="Stielow J.B."/>
            <person name="Szollosi G."/>
            <person name="Zifcakova L."/>
            <person name="Stursova M."/>
            <person name="Spatafora J.W."/>
            <person name="Tedersoo L."/>
            <person name="Vaario L.M."/>
            <person name="Yamada A."/>
            <person name="Yan M."/>
            <person name="Wang P."/>
            <person name="Xu J."/>
            <person name="Bruns T."/>
            <person name="Baldrian P."/>
            <person name="Vilgalys R."/>
            <person name="Dunand C."/>
            <person name="Henrissat B."/>
            <person name="Grigoriev I.V."/>
            <person name="Hibbett D."/>
            <person name="Nagy L.G."/>
            <person name="Martin F.M."/>
        </authorList>
    </citation>
    <scope>NUCLEOTIDE SEQUENCE</scope>
    <source>
        <strain evidence="6">UP504</strain>
    </source>
</reference>
<proteinExistence type="predicted"/>
<dbReference type="PANTHER" id="PTHR22793">
    <property type="entry name" value="MYOCARDIN-RELATED TRANSCRIPTION FACTOR-RELATED"/>
    <property type="match status" value="1"/>
</dbReference>
<comment type="subcellular location">
    <subcellularLocation>
        <location evidence="1">Nucleus</location>
    </subcellularLocation>
</comment>
<dbReference type="SMART" id="SM00707">
    <property type="entry name" value="RPEL"/>
    <property type="match status" value="3"/>
</dbReference>
<gene>
    <name evidence="6" type="ORF">BS47DRAFT_1388363</name>
</gene>
<dbReference type="OrthoDB" id="197676at2759"/>
<evidence type="ECO:0000256" key="2">
    <source>
        <dbReference type="ARBA" id="ARBA00022737"/>
    </source>
</evidence>
<dbReference type="Proteomes" id="UP000886523">
    <property type="component" value="Unassembled WGS sequence"/>
</dbReference>
<name>A0A9P6BAG9_9AGAM</name>
<dbReference type="GO" id="GO:0003713">
    <property type="term" value="F:transcription coactivator activity"/>
    <property type="evidence" value="ECO:0007669"/>
    <property type="project" value="TreeGrafter"/>
</dbReference>
<evidence type="ECO:0000313" key="6">
    <source>
        <dbReference type="EMBL" id="KAF9519241.1"/>
    </source>
</evidence>
<protein>
    <submittedName>
        <fullName evidence="6">Uncharacterized protein</fullName>
    </submittedName>
</protein>
<evidence type="ECO:0000256" key="3">
    <source>
        <dbReference type="ARBA" id="ARBA00023242"/>
    </source>
</evidence>